<comment type="caution">
    <text evidence="3">The sequence shown here is derived from an EMBL/GenBank/DDBJ whole genome shotgun (WGS) entry which is preliminary data.</text>
</comment>
<name>A0A2A2LCX9_9BILA</name>
<keyword evidence="4" id="KW-1185">Reference proteome</keyword>
<accession>A0A2A2LCX9</accession>
<dbReference type="AlphaFoldDB" id="A0A2A2LCX9"/>
<evidence type="ECO:0000256" key="1">
    <source>
        <dbReference type="ARBA" id="ARBA00007133"/>
    </source>
</evidence>
<dbReference type="PANTHER" id="PTHR13073">
    <property type="entry name" value="BLOC-1 COMPLEX SUBUNIT 1"/>
    <property type="match status" value="1"/>
</dbReference>
<dbReference type="PANTHER" id="PTHR13073:SF0">
    <property type="entry name" value="BIOGENESIS OF LYSOSOME-RELATED ORGANELLES COMPLEX 1 SUBUNIT 1"/>
    <property type="match status" value="1"/>
</dbReference>
<proteinExistence type="inferred from homology"/>
<organism evidence="3 4">
    <name type="scientific">Diploscapter pachys</name>
    <dbReference type="NCBI Taxonomy" id="2018661"/>
    <lineage>
        <taxon>Eukaryota</taxon>
        <taxon>Metazoa</taxon>
        <taxon>Ecdysozoa</taxon>
        <taxon>Nematoda</taxon>
        <taxon>Chromadorea</taxon>
        <taxon>Rhabditida</taxon>
        <taxon>Rhabditina</taxon>
        <taxon>Rhabditomorpha</taxon>
        <taxon>Rhabditoidea</taxon>
        <taxon>Rhabditidae</taxon>
        <taxon>Diploscapter</taxon>
    </lineage>
</organism>
<protein>
    <recommendedName>
        <fullName evidence="2">Biogenesis of lysosome-related organelles complex 1 subunit 1</fullName>
    </recommendedName>
</protein>
<dbReference type="InterPro" id="IPR009395">
    <property type="entry name" value="BLOC1S1"/>
</dbReference>
<evidence type="ECO:0000313" key="4">
    <source>
        <dbReference type="Proteomes" id="UP000218231"/>
    </source>
</evidence>
<evidence type="ECO:0000313" key="3">
    <source>
        <dbReference type="EMBL" id="PAV83938.1"/>
    </source>
</evidence>
<sequence length="155" mass="18037">MSLSQMLKEHQQKQQLRREMQEKLKNEAIVAAHNLSAAVVDHLNSKIHLVDFRVSHAYSNQKRLDHEAKRFEKNAQELAKQTGHWLQLTESLNYALKVSKKRNNIKEIGDVENWSKTIENDLSFISEVLQRVRQAFPTQRPICRSPPDILVSVPF</sequence>
<comment type="similarity">
    <text evidence="1">Belongs to the BLOC1S1 family.</text>
</comment>
<dbReference type="EMBL" id="LIAE01006903">
    <property type="protein sequence ID" value="PAV83938.1"/>
    <property type="molecule type" value="Genomic_DNA"/>
</dbReference>
<reference evidence="3 4" key="1">
    <citation type="journal article" date="2017" name="Curr. Biol.">
        <title>Genome architecture and evolution of a unichromosomal asexual nematode.</title>
        <authorList>
            <person name="Fradin H."/>
            <person name="Zegar C."/>
            <person name="Gutwein M."/>
            <person name="Lucas J."/>
            <person name="Kovtun M."/>
            <person name="Corcoran D."/>
            <person name="Baugh L.R."/>
            <person name="Kiontke K."/>
            <person name="Gunsalus K."/>
            <person name="Fitch D.H."/>
            <person name="Piano F."/>
        </authorList>
    </citation>
    <scope>NUCLEOTIDE SEQUENCE [LARGE SCALE GENOMIC DNA]</scope>
    <source>
        <strain evidence="3">PF1309</strain>
    </source>
</reference>
<dbReference type="Pfam" id="PF06320">
    <property type="entry name" value="GCN5L1"/>
    <property type="match status" value="1"/>
</dbReference>
<dbReference type="OrthoDB" id="20018at2759"/>
<gene>
    <name evidence="3" type="ORF">WR25_02124</name>
</gene>
<dbReference type="GO" id="GO:0031083">
    <property type="term" value="C:BLOC-1 complex"/>
    <property type="evidence" value="ECO:0007669"/>
    <property type="project" value="InterPro"/>
</dbReference>
<dbReference type="GO" id="GO:0016197">
    <property type="term" value="P:endosomal transport"/>
    <property type="evidence" value="ECO:0007669"/>
    <property type="project" value="TreeGrafter"/>
</dbReference>
<dbReference type="STRING" id="2018661.A0A2A2LCX9"/>
<dbReference type="Proteomes" id="UP000218231">
    <property type="component" value="Unassembled WGS sequence"/>
</dbReference>
<evidence type="ECO:0000256" key="2">
    <source>
        <dbReference type="ARBA" id="ARBA00019577"/>
    </source>
</evidence>